<dbReference type="EMBL" id="CP117811">
    <property type="protein sequence ID" value="WDE97113.1"/>
    <property type="molecule type" value="Genomic_DNA"/>
</dbReference>
<keyword evidence="2" id="KW-1133">Transmembrane helix</keyword>
<dbReference type="PROSITE" id="PS00409">
    <property type="entry name" value="PROKAR_NTER_METHYL"/>
    <property type="match status" value="1"/>
</dbReference>
<keyword evidence="4" id="KW-1185">Reference proteome</keyword>
<name>A0ABY7VSD1_9BACT</name>
<dbReference type="InterPro" id="IPR045584">
    <property type="entry name" value="Pilin-like"/>
</dbReference>
<evidence type="ECO:0000256" key="2">
    <source>
        <dbReference type="SAM" id="Phobius"/>
    </source>
</evidence>
<dbReference type="RefSeq" id="WP_274151301.1">
    <property type="nucleotide sequence ID" value="NZ_CP117811.1"/>
</dbReference>
<dbReference type="PANTHER" id="PTHR30093">
    <property type="entry name" value="GENERAL SECRETION PATHWAY PROTEIN G"/>
    <property type="match status" value="1"/>
</dbReference>
<dbReference type="InterPro" id="IPR000983">
    <property type="entry name" value="Bac_GSPG_pilin"/>
</dbReference>
<dbReference type="Gene3D" id="3.30.700.10">
    <property type="entry name" value="Glycoprotein, Type 4 Pilin"/>
    <property type="match status" value="1"/>
</dbReference>
<dbReference type="PRINTS" id="PR00813">
    <property type="entry name" value="BCTERIALGSPG"/>
</dbReference>
<evidence type="ECO:0000313" key="3">
    <source>
        <dbReference type="EMBL" id="WDE97113.1"/>
    </source>
</evidence>
<accession>A0ABY7VSD1</accession>
<evidence type="ECO:0000313" key="4">
    <source>
        <dbReference type="Proteomes" id="UP001214250"/>
    </source>
</evidence>
<dbReference type="SUPFAM" id="SSF54523">
    <property type="entry name" value="Pili subunits"/>
    <property type="match status" value="1"/>
</dbReference>
<dbReference type="Proteomes" id="UP001214250">
    <property type="component" value="Chromosome 1"/>
</dbReference>
<dbReference type="Pfam" id="PF07963">
    <property type="entry name" value="N_methyl"/>
    <property type="match status" value="1"/>
</dbReference>
<keyword evidence="1" id="KW-0488">Methylation</keyword>
<keyword evidence="2" id="KW-0812">Transmembrane</keyword>
<sequence length="226" mass="25221">MYKRKKNLKGFTLIELLVVISIIGILASLILPALGKGRDKARKAVCKSQIRQIYLQFEMYTADNNDYYVFSASGNKTWDDMLSDYLSDEDRDEVVLTEADLRAAGDTRWVCPADDIVRGNGTDLTRSYSINGWLNNNRGGIAKNNGTSVSLNAVNEPSKKIALGERIKEANRRGKDSSAALGYSEQHLGTAVHGDDVNFLFSFLDGHVNQLNRYVFMNSLDAVEDW</sequence>
<dbReference type="InterPro" id="IPR012902">
    <property type="entry name" value="N_methyl_site"/>
</dbReference>
<organism evidence="3 4">
    <name type="scientific">Lentisphaera profundi</name>
    <dbReference type="NCBI Taxonomy" id="1658616"/>
    <lineage>
        <taxon>Bacteria</taxon>
        <taxon>Pseudomonadati</taxon>
        <taxon>Lentisphaerota</taxon>
        <taxon>Lentisphaeria</taxon>
        <taxon>Lentisphaerales</taxon>
        <taxon>Lentisphaeraceae</taxon>
        <taxon>Lentisphaera</taxon>
    </lineage>
</organism>
<feature type="transmembrane region" description="Helical" evidence="2">
    <location>
        <begin position="12"/>
        <end position="34"/>
    </location>
</feature>
<protein>
    <submittedName>
        <fullName evidence="3">Type II secretion system protein</fullName>
    </submittedName>
</protein>
<evidence type="ECO:0000256" key="1">
    <source>
        <dbReference type="ARBA" id="ARBA00022481"/>
    </source>
</evidence>
<dbReference type="NCBIfam" id="TIGR02532">
    <property type="entry name" value="IV_pilin_GFxxxE"/>
    <property type="match status" value="1"/>
</dbReference>
<reference evidence="3 4" key="1">
    <citation type="submission" date="2023-02" db="EMBL/GenBank/DDBJ databases">
        <title>Genome sequence of Lentisphaera profundi SAORIC-696.</title>
        <authorList>
            <person name="Kim e."/>
            <person name="Cho J.-C."/>
            <person name="Choi A."/>
            <person name="Kang I."/>
        </authorList>
    </citation>
    <scope>NUCLEOTIDE SEQUENCE [LARGE SCALE GENOMIC DNA]</scope>
    <source>
        <strain evidence="3 4">SAORIC-696</strain>
    </source>
</reference>
<gene>
    <name evidence="3" type="ORF">PQO03_03970</name>
</gene>
<keyword evidence="2" id="KW-0472">Membrane</keyword>
<proteinExistence type="predicted"/>